<dbReference type="AlphaFoldDB" id="A0A2J6Q8D0"/>
<keyword evidence="3" id="KW-1185">Reference proteome</keyword>
<sequence length="124" mass="14211">YAPLPGPKSIRLLLLQPGETEEPICQSFIYSVGRWPSYDALSYTWGGEKKTKQIKCNSTDFPVTPNLCRALKRLRDPEEPRLIWVDAICINQDDDDERGQQVRIMSDIYGAARKVIIWLGEVEE</sequence>
<feature type="non-terminal residue" evidence="2">
    <location>
        <position position="124"/>
    </location>
</feature>
<organism evidence="2 3">
    <name type="scientific">Hyaloscypha hepaticicola</name>
    <dbReference type="NCBI Taxonomy" id="2082293"/>
    <lineage>
        <taxon>Eukaryota</taxon>
        <taxon>Fungi</taxon>
        <taxon>Dikarya</taxon>
        <taxon>Ascomycota</taxon>
        <taxon>Pezizomycotina</taxon>
        <taxon>Leotiomycetes</taxon>
        <taxon>Helotiales</taxon>
        <taxon>Hyaloscyphaceae</taxon>
        <taxon>Hyaloscypha</taxon>
    </lineage>
</organism>
<name>A0A2J6Q8D0_9HELO</name>
<dbReference type="InterPro" id="IPR052895">
    <property type="entry name" value="HetReg/Transcr_Mod"/>
</dbReference>
<dbReference type="InterPro" id="IPR010730">
    <property type="entry name" value="HET"/>
</dbReference>
<accession>A0A2J6Q8D0</accession>
<dbReference type="PANTHER" id="PTHR24148:SF64">
    <property type="entry name" value="HETEROKARYON INCOMPATIBILITY DOMAIN-CONTAINING PROTEIN"/>
    <property type="match status" value="1"/>
</dbReference>
<dbReference type="Proteomes" id="UP000235672">
    <property type="component" value="Unassembled WGS sequence"/>
</dbReference>
<evidence type="ECO:0000313" key="2">
    <source>
        <dbReference type="EMBL" id="PMD22530.1"/>
    </source>
</evidence>
<dbReference type="STRING" id="1745343.A0A2J6Q8D0"/>
<dbReference type="EMBL" id="KZ613477">
    <property type="protein sequence ID" value="PMD22530.1"/>
    <property type="molecule type" value="Genomic_DNA"/>
</dbReference>
<feature type="domain" description="Heterokaryon incompatibility" evidence="1">
    <location>
        <begin position="38"/>
        <end position="122"/>
    </location>
</feature>
<dbReference type="OrthoDB" id="2157530at2759"/>
<evidence type="ECO:0000259" key="1">
    <source>
        <dbReference type="Pfam" id="PF06985"/>
    </source>
</evidence>
<dbReference type="Pfam" id="PF06985">
    <property type="entry name" value="HET"/>
    <property type="match status" value="1"/>
</dbReference>
<dbReference type="PANTHER" id="PTHR24148">
    <property type="entry name" value="ANKYRIN REPEAT DOMAIN-CONTAINING PROTEIN 39 HOMOLOG-RELATED"/>
    <property type="match status" value="1"/>
</dbReference>
<proteinExistence type="predicted"/>
<protein>
    <recommendedName>
        <fullName evidence="1">Heterokaryon incompatibility domain-containing protein</fullName>
    </recommendedName>
</protein>
<feature type="non-terminal residue" evidence="2">
    <location>
        <position position="1"/>
    </location>
</feature>
<gene>
    <name evidence="2" type="ORF">NA56DRAFT_543605</name>
</gene>
<evidence type="ECO:0000313" key="3">
    <source>
        <dbReference type="Proteomes" id="UP000235672"/>
    </source>
</evidence>
<reference evidence="2 3" key="1">
    <citation type="submission" date="2016-05" db="EMBL/GenBank/DDBJ databases">
        <title>A degradative enzymes factory behind the ericoid mycorrhizal symbiosis.</title>
        <authorList>
            <consortium name="DOE Joint Genome Institute"/>
            <person name="Martino E."/>
            <person name="Morin E."/>
            <person name="Grelet G."/>
            <person name="Kuo A."/>
            <person name="Kohler A."/>
            <person name="Daghino S."/>
            <person name="Barry K."/>
            <person name="Choi C."/>
            <person name="Cichocki N."/>
            <person name="Clum A."/>
            <person name="Copeland A."/>
            <person name="Hainaut M."/>
            <person name="Haridas S."/>
            <person name="Labutti K."/>
            <person name="Lindquist E."/>
            <person name="Lipzen A."/>
            <person name="Khouja H.-R."/>
            <person name="Murat C."/>
            <person name="Ohm R."/>
            <person name="Olson A."/>
            <person name="Spatafora J."/>
            <person name="Veneault-Fourrey C."/>
            <person name="Henrissat B."/>
            <person name="Grigoriev I."/>
            <person name="Martin F."/>
            <person name="Perotto S."/>
        </authorList>
    </citation>
    <scope>NUCLEOTIDE SEQUENCE [LARGE SCALE GENOMIC DNA]</scope>
    <source>
        <strain evidence="2 3">UAMH 7357</strain>
    </source>
</reference>